<dbReference type="Proteomes" id="UP001516023">
    <property type="component" value="Unassembled WGS sequence"/>
</dbReference>
<proteinExistence type="predicted"/>
<evidence type="ECO:0000313" key="4">
    <source>
        <dbReference type="Proteomes" id="UP001516023"/>
    </source>
</evidence>
<keyword evidence="2" id="KW-1133">Transmembrane helix</keyword>
<gene>
    <name evidence="3" type="ORF">HJC23_005774</name>
</gene>
<accession>A0ABD3NVU5</accession>
<evidence type="ECO:0000256" key="2">
    <source>
        <dbReference type="SAM" id="Phobius"/>
    </source>
</evidence>
<name>A0ABD3NVU5_9STRA</name>
<feature type="region of interest" description="Disordered" evidence="1">
    <location>
        <begin position="56"/>
        <end position="99"/>
    </location>
</feature>
<reference evidence="3 4" key="1">
    <citation type="journal article" date="2020" name="G3 (Bethesda)">
        <title>Improved Reference Genome for Cyclotella cryptica CCMP332, a Model for Cell Wall Morphogenesis, Salinity Adaptation, and Lipid Production in Diatoms (Bacillariophyta).</title>
        <authorList>
            <person name="Roberts W.R."/>
            <person name="Downey K.M."/>
            <person name="Ruck E.C."/>
            <person name="Traller J.C."/>
            <person name="Alverson A.J."/>
        </authorList>
    </citation>
    <scope>NUCLEOTIDE SEQUENCE [LARGE SCALE GENOMIC DNA]</scope>
    <source>
        <strain evidence="3 4">CCMP332</strain>
    </source>
</reference>
<keyword evidence="2" id="KW-0812">Transmembrane</keyword>
<protein>
    <submittedName>
        <fullName evidence="3">Uncharacterized protein</fullName>
    </submittedName>
</protein>
<evidence type="ECO:0000256" key="1">
    <source>
        <dbReference type="SAM" id="MobiDB-lite"/>
    </source>
</evidence>
<feature type="region of interest" description="Disordered" evidence="1">
    <location>
        <begin position="138"/>
        <end position="160"/>
    </location>
</feature>
<dbReference type="AlphaFoldDB" id="A0ABD3NVU5"/>
<sequence length="160" mass="17463">MTYRSRGRSSNELMAAIIFAGFLAGFIFYLCFGNYQRAKRAMERQRRRRMELEEEKRALALSPGGGGNSSVAGNQSRRRILTGSGNYDSPRSNYSGSSSMYTEEKGLTVGIGGVSVTGNNSHLLLGGDHTNNLVNRFALPPQQTAPPPRDLLDNDGELSV</sequence>
<keyword evidence="2" id="KW-0472">Membrane</keyword>
<feature type="transmembrane region" description="Helical" evidence="2">
    <location>
        <begin position="13"/>
        <end position="32"/>
    </location>
</feature>
<feature type="compositionally biased region" description="Polar residues" evidence="1">
    <location>
        <begin position="83"/>
        <end position="99"/>
    </location>
</feature>
<evidence type="ECO:0000313" key="3">
    <source>
        <dbReference type="EMBL" id="KAL3779848.1"/>
    </source>
</evidence>
<keyword evidence="4" id="KW-1185">Reference proteome</keyword>
<comment type="caution">
    <text evidence="3">The sequence shown here is derived from an EMBL/GenBank/DDBJ whole genome shotgun (WGS) entry which is preliminary data.</text>
</comment>
<dbReference type="EMBL" id="JABMIG020000372">
    <property type="protein sequence ID" value="KAL3779848.1"/>
    <property type="molecule type" value="Genomic_DNA"/>
</dbReference>
<organism evidence="3 4">
    <name type="scientific">Cyclotella cryptica</name>
    <dbReference type="NCBI Taxonomy" id="29204"/>
    <lineage>
        <taxon>Eukaryota</taxon>
        <taxon>Sar</taxon>
        <taxon>Stramenopiles</taxon>
        <taxon>Ochrophyta</taxon>
        <taxon>Bacillariophyta</taxon>
        <taxon>Coscinodiscophyceae</taxon>
        <taxon>Thalassiosirophycidae</taxon>
        <taxon>Stephanodiscales</taxon>
        <taxon>Stephanodiscaceae</taxon>
        <taxon>Cyclotella</taxon>
    </lineage>
</organism>